<dbReference type="AlphaFoldDB" id="A0A6A7AQ00"/>
<dbReference type="InterPro" id="IPR010730">
    <property type="entry name" value="HET"/>
</dbReference>
<evidence type="ECO:0000313" key="2">
    <source>
        <dbReference type="EMBL" id="KAF2845301.1"/>
    </source>
</evidence>
<sequence length="838" mass="93989">MCTLVDTSRLSGHVSNRCCLVKGSWEPPARIPTRFVDVATACNVCFPYPVNAPGAFSCQVRARNSRLAQVGEVNSTRHWCKSMLSQPQRLIYYYLGFCVAKRVDDRRAVRLPMIPRVVFWPPSWGDLEEVAYDCGIPGVDWTVKISPTKLDDIKRLMFESRVQYLWVDCICIKQEDSAEKSGEIAKMFQYYKTAQACHILIDLPEVWDPQAIVDNLKFLDHILSHMGGAAMAAEAPSLSANAISRLNEWATATWRFPVQQSTVRSAAIDMGVLNCYSTCIRHVQALFHNEYFTRVWTFQEMILGKNVLMWAVDRNQISRIGELMTWMDLATDAKDKAYKLLAWIVKSRVLRTESVNAILGRIIEDQLTLDSLQLQVEGIGCARTDIINGGPHWWRENHKGISNVFSAVSITPRSCNPKNRADVFKGLLGIFSGLFNPDEIERDMSDDDIEKTSFNFFKQLSIKTELAWTKLAISSGERGEWDWIPVVENYSGPMTTDCFAGVVQLGRLKRKGQAKAEAVVGIKGTPRKYMNIRLKQEDAHTVFNFQLRGCNCGKKVRTKMFGKEPIPIHDQPREVLRDETGKILVQCATLLGSLIDPGGDIIDYRRKLLRSLRPYWKPSDPSAKPPAWEDRCVSGTPWQNPSLAFLRTHNMSMNYQLTAITNCESRLWNNSTAGLSCEVRVNCGCTIVAPFALIFEAITAVQGSSLGDVAAFGDDDNRITLSDGLGLVQIGDVGKTFNLVAFGGDVNAHTAIASSCRSTKINKAVVPTRPWPTGRVLVKEEFAHGILDQMRDYGYVETGGSGNLLISRSHKMDKYRIVGVCIDEYIHNEKGRQSVTIR</sequence>
<dbReference type="Proteomes" id="UP000799423">
    <property type="component" value="Unassembled WGS sequence"/>
</dbReference>
<evidence type="ECO:0000259" key="1">
    <source>
        <dbReference type="Pfam" id="PF06985"/>
    </source>
</evidence>
<proteinExistence type="predicted"/>
<dbReference type="PANTHER" id="PTHR24148">
    <property type="entry name" value="ANKYRIN REPEAT DOMAIN-CONTAINING PROTEIN 39 HOMOLOG-RELATED"/>
    <property type="match status" value="1"/>
</dbReference>
<dbReference type="OrthoDB" id="2157530at2759"/>
<evidence type="ECO:0000313" key="3">
    <source>
        <dbReference type="Proteomes" id="UP000799423"/>
    </source>
</evidence>
<organism evidence="2 3">
    <name type="scientific">Plenodomus tracheiphilus IPT5</name>
    <dbReference type="NCBI Taxonomy" id="1408161"/>
    <lineage>
        <taxon>Eukaryota</taxon>
        <taxon>Fungi</taxon>
        <taxon>Dikarya</taxon>
        <taxon>Ascomycota</taxon>
        <taxon>Pezizomycotina</taxon>
        <taxon>Dothideomycetes</taxon>
        <taxon>Pleosporomycetidae</taxon>
        <taxon>Pleosporales</taxon>
        <taxon>Pleosporineae</taxon>
        <taxon>Leptosphaeriaceae</taxon>
        <taxon>Plenodomus</taxon>
    </lineage>
</organism>
<dbReference type="Pfam" id="PF06985">
    <property type="entry name" value="HET"/>
    <property type="match status" value="1"/>
</dbReference>
<keyword evidence="3" id="KW-1185">Reference proteome</keyword>
<reference evidence="2" key="1">
    <citation type="submission" date="2020-01" db="EMBL/GenBank/DDBJ databases">
        <authorList>
            <consortium name="DOE Joint Genome Institute"/>
            <person name="Haridas S."/>
            <person name="Albert R."/>
            <person name="Binder M."/>
            <person name="Bloem J."/>
            <person name="Labutti K."/>
            <person name="Salamov A."/>
            <person name="Andreopoulos B."/>
            <person name="Baker S.E."/>
            <person name="Barry K."/>
            <person name="Bills G."/>
            <person name="Bluhm B.H."/>
            <person name="Cannon C."/>
            <person name="Castanera R."/>
            <person name="Culley D.E."/>
            <person name="Daum C."/>
            <person name="Ezra D."/>
            <person name="Gonzalez J.B."/>
            <person name="Henrissat B."/>
            <person name="Kuo A."/>
            <person name="Liang C."/>
            <person name="Lipzen A."/>
            <person name="Lutzoni F."/>
            <person name="Magnuson J."/>
            <person name="Mondo S."/>
            <person name="Nolan M."/>
            <person name="Ohm R."/>
            <person name="Pangilinan J."/>
            <person name="Park H.-J."/>
            <person name="Ramirez L."/>
            <person name="Alfaro M."/>
            <person name="Sun H."/>
            <person name="Tritt A."/>
            <person name="Yoshinaga Y."/>
            <person name="Zwiers L.-H."/>
            <person name="Turgeon B.G."/>
            <person name="Goodwin S.B."/>
            <person name="Spatafora J.W."/>
            <person name="Crous P.W."/>
            <person name="Grigoriev I.V."/>
        </authorList>
    </citation>
    <scope>NUCLEOTIDE SEQUENCE</scope>
    <source>
        <strain evidence="2">IPT5</strain>
    </source>
</reference>
<name>A0A6A7AQ00_9PLEO</name>
<dbReference type="EMBL" id="MU006349">
    <property type="protein sequence ID" value="KAF2845301.1"/>
    <property type="molecule type" value="Genomic_DNA"/>
</dbReference>
<feature type="domain" description="Heterokaryon incompatibility" evidence="1">
    <location>
        <begin position="133"/>
        <end position="300"/>
    </location>
</feature>
<protein>
    <recommendedName>
        <fullName evidence="1">Heterokaryon incompatibility domain-containing protein</fullName>
    </recommendedName>
</protein>
<dbReference type="InterPro" id="IPR052895">
    <property type="entry name" value="HetReg/Transcr_Mod"/>
</dbReference>
<gene>
    <name evidence="2" type="ORF">T440DRAFT_483472</name>
</gene>
<accession>A0A6A7AQ00</accession>
<dbReference type="PANTHER" id="PTHR24148:SF64">
    <property type="entry name" value="HETEROKARYON INCOMPATIBILITY DOMAIN-CONTAINING PROTEIN"/>
    <property type="match status" value="1"/>
</dbReference>